<comment type="caution">
    <text evidence="3">The sequence shown here is derived from an EMBL/GenBank/DDBJ whole genome shotgun (WGS) entry which is preliminary data.</text>
</comment>
<accession>A0A0W1AAP1</accession>
<dbReference type="AlphaFoldDB" id="A0A0W1AAP1"/>
<evidence type="ECO:0000313" key="4">
    <source>
        <dbReference type="Proteomes" id="UP000054729"/>
    </source>
</evidence>
<proteinExistence type="predicted"/>
<sequence length="169" mass="17928">MKSRVEKENENTNYYFLLKCLGALTAAAVITAGIVGAVMYKASAATAVGFAVGATASAPIAPFILGPMLLIALGAVCLLPFIFCTGSSSGYTYPRTTSVYTGAHYPPSYTPFPTFFPSERVVISGNVHGYPSSGRQHEHPPSTRVHTNPTGMGMDNSHNSHNSHTHVHN</sequence>
<evidence type="ECO:0000313" key="3">
    <source>
        <dbReference type="EMBL" id="KTD78393.1"/>
    </source>
</evidence>
<keyword evidence="2" id="KW-0812">Transmembrane</keyword>
<gene>
    <name evidence="3" type="ORF">Lwal_1828</name>
</gene>
<evidence type="ECO:0008006" key="5">
    <source>
        <dbReference type="Google" id="ProtNLM"/>
    </source>
</evidence>
<dbReference type="EMBL" id="LNZB01000041">
    <property type="protein sequence ID" value="KTD78393.1"/>
    <property type="molecule type" value="Genomic_DNA"/>
</dbReference>
<name>A0A0W1AAP1_9GAMM</name>
<dbReference type="PATRIC" id="fig|66969.6.peg.1989"/>
<reference evidence="3 4" key="1">
    <citation type="submission" date="2015-11" db="EMBL/GenBank/DDBJ databases">
        <title>Genomic analysis of 38 Legionella species identifies large and diverse effector repertoires.</title>
        <authorList>
            <person name="Burstein D."/>
            <person name="Amaro F."/>
            <person name="Zusman T."/>
            <person name="Lifshitz Z."/>
            <person name="Cohen O."/>
            <person name="Gilbert J.A."/>
            <person name="Pupko T."/>
            <person name="Shuman H.A."/>
            <person name="Segal G."/>
        </authorList>
    </citation>
    <scope>NUCLEOTIDE SEQUENCE [LARGE SCALE GENOMIC DNA]</scope>
    <source>
        <strain evidence="3 4">ATCC 51914</strain>
    </source>
</reference>
<keyword evidence="4" id="KW-1185">Reference proteome</keyword>
<dbReference type="Proteomes" id="UP000054729">
    <property type="component" value="Unassembled WGS sequence"/>
</dbReference>
<feature type="transmembrane region" description="Helical" evidence="2">
    <location>
        <begin position="21"/>
        <end position="40"/>
    </location>
</feature>
<organism evidence="3 4">
    <name type="scientific">Legionella waltersii</name>
    <dbReference type="NCBI Taxonomy" id="66969"/>
    <lineage>
        <taxon>Bacteria</taxon>
        <taxon>Pseudomonadati</taxon>
        <taxon>Pseudomonadota</taxon>
        <taxon>Gammaproteobacteria</taxon>
        <taxon>Legionellales</taxon>
        <taxon>Legionellaceae</taxon>
        <taxon>Legionella</taxon>
    </lineage>
</organism>
<evidence type="ECO:0000256" key="2">
    <source>
        <dbReference type="SAM" id="Phobius"/>
    </source>
</evidence>
<protein>
    <recommendedName>
        <fullName evidence="5">Transmembrane protein</fullName>
    </recommendedName>
</protein>
<keyword evidence="2" id="KW-0472">Membrane</keyword>
<feature type="region of interest" description="Disordered" evidence="1">
    <location>
        <begin position="130"/>
        <end position="169"/>
    </location>
</feature>
<keyword evidence="2" id="KW-1133">Transmembrane helix</keyword>
<feature type="transmembrane region" description="Helical" evidence="2">
    <location>
        <begin position="60"/>
        <end position="83"/>
    </location>
</feature>
<evidence type="ECO:0000256" key="1">
    <source>
        <dbReference type="SAM" id="MobiDB-lite"/>
    </source>
</evidence>
<dbReference type="RefSeq" id="WP_058480484.1">
    <property type="nucleotide sequence ID" value="NZ_CAAAIQ010000004.1"/>
</dbReference>